<protein>
    <recommendedName>
        <fullName evidence="4">Secreted protein</fullName>
    </recommendedName>
</protein>
<comment type="caution">
    <text evidence="2">The sequence shown here is derived from an EMBL/GenBank/DDBJ whole genome shotgun (WGS) entry which is preliminary data.</text>
</comment>
<proteinExistence type="predicted"/>
<dbReference type="Proteomes" id="UP000190648">
    <property type="component" value="Unassembled WGS sequence"/>
</dbReference>
<dbReference type="EMBL" id="LSYS01001150">
    <property type="protein sequence ID" value="OPJ89515.1"/>
    <property type="molecule type" value="Genomic_DNA"/>
</dbReference>
<dbReference type="AlphaFoldDB" id="A0A1V4KYL8"/>
<reference evidence="2 3" key="1">
    <citation type="submission" date="2016-02" db="EMBL/GenBank/DDBJ databases">
        <title>Band-tailed pigeon sequencing and assembly.</title>
        <authorList>
            <person name="Soares A.E."/>
            <person name="Novak B.J."/>
            <person name="Rice E.S."/>
            <person name="O'Connell B."/>
            <person name="Chang D."/>
            <person name="Weber S."/>
            <person name="Shapiro B."/>
        </authorList>
    </citation>
    <scope>NUCLEOTIDE SEQUENCE [LARGE SCALE GENOMIC DNA]</scope>
    <source>
        <strain evidence="2">BTP2013</strain>
        <tissue evidence="2">Blood</tissue>
    </source>
</reference>
<sequence length="77" mass="8074">MLHTSQAGIGVTPAFCVVVLFLLQTCRGVDVPLTTRCSSPRTVFLAQSCTVALERFGSPGAVLVWRTPATAAPQGTL</sequence>
<evidence type="ECO:0000256" key="1">
    <source>
        <dbReference type="SAM" id="SignalP"/>
    </source>
</evidence>
<evidence type="ECO:0008006" key="4">
    <source>
        <dbReference type="Google" id="ProtNLM"/>
    </source>
</evidence>
<keyword evidence="1" id="KW-0732">Signal</keyword>
<evidence type="ECO:0000313" key="3">
    <source>
        <dbReference type="Proteomes" id="UP000190648"/>
    </source>
</evidence>
<gene>
    <name evidence="2" type="ORF">AV530_003725</name>
</gene>
<feature type="chain" id="PRO_5012980069" description="Secreted protein" evidence="1">
    <location>
        <begin position="29"/>
        <end position="77"/>
    </location>
</feature>
<keyword evidence="3" id="KW-1185">Reference proteome</keyword>
<name>A0A1V4KYL8_PATFA</name>
<evidence type="ECO:0000313" key="2">
    <source>
        <dbReference type="EMBL" id="OPJ89515.1"/>
    </source>
</evidence>
<feature type="signal peptide" evidence="1">
    <location>
        <begin position="1"/>
        <end position="28"/>
    </location>
</feature>
<organism evidence="2 3">
    <name type="scientific">Patagioenas fasciata monilis</name>
    <dbReference type="NCBI Taxonomy" id="372326"/>
    <lineage>
        <taxon>Eukaryota</taxon>
        <taxon>Metazoa</taxon>
        <taxon>Chordata</taxon>
        <taxon>Craniata</taxon>
        <taxon>Vertebrata</taxon>
        <taxon>Euteleostomi</taxon>
        <taxon>Archelosauria</taxon>
        <taxon>Archosauria</taxon>
        <taxon>Dinosauria</taxon>
        <taxon>Saurischia</taxon>
        <taxon>Theropoda</taxon>
        <taxon>Coelurosauria</taxon>
        <taxon>Aves</taxon>
        <taxon>Neognathae</taxon>
        <taxon>Neoaves</taxon>
        <taxon>Columbimorphae</taxon>
        <taxon>Columbiformes</taxon>
        <taxon>Columbidae</taxon>
        <taxon>Patagioenas</taxon>
    </lineage>
</organism>
<accession>A0A1V4KYL8</accession>